<evidence type="ECO:0000313" key="3">
    <source>
        <dbReference type="EMBL" id="PIU02211.1"/>
    </source>
</evidence>
<dbReference type="GO" id="GO:0046872">
    <property type="term" value="F:metal ion binding"/>
    <property type="evidence" value="ECO:0007669"/>
    <property type="project" value="UniProtKB-KW"/>
</dbReference>
<proteinExistence type="predicted"/>
<dbReference type="Gene3D" id="2.60.120.10">
    <property type="entry name" value="Jelly Rolls"/>
    <property type="match status" value="1"/>
</dbReference>
<name>A0A2M6XB24_9BACT</name>
<comment type="caution">
    <text evidence="3">The sequence shown here is derived from an EMBL/GenBank/DDBJ whole genome shotgun (WGS) entry which is preliminary data.</text>
</comment>
<dbReference type="Pfam" id="PF07883">
    <property type="entry name" value="Cupin_2"/>
    <property type="match status" value="1"/>
</dbReference>
<sequence>MKLLHLAQIPAEGVAHQPEIKKQVLIKNGEIPQLTGFSQAVFKPGQACEEHRHPTMYEVYFLLEGEATLFISGREVKAAKNDCVVIEPGEPHRAVNNSRQDFIWIYFGVATD</sequence>
<accession>A0A2M6XB24</accession>
<feature type="domain" description="Cupin type-2" evidence="2">
    <location>
        <begin position="41"/>
        <end position="105"/>
    </location>
</feature>
<dbReference type="SUPFAM" id="SSF51182">
    <property type="entry name" value="RmlC-like cupins"/>
    <property type="match status" value="1"/>
</dbReference>
<dbReference type="InterPro" id="IPR014710">
    <property type="entry name" value="RmlC-like_jellyroll"/>
</dbReference>
<dbReference type="Proteomes" id="UP000231214">
    <property type="component" value="Unassembled WGS sequence"/>
</dbReference>
<organism evidence="3 4">
    <name type="scientific">Candidatus Shapirobacteria bacterium CG09_land_8_20_14_0_10_49_15</name>
    <dbReference type="NCBI Taxonomy" id="1974482"/>
    <lineage>
        <taxon>Bacteria</taxon>
        <taxon>Candidatus Shapironibacteriota</taxon>
    </lineage>
</organism>
<protein>
    <submittedName>
        <fullName evidence="3">Cupin domain-containing protein</fullName>
    </submittedName>
</protein>
<dbReference type="AlphaFoldDB" id="A0A2M6XB24"/>
<keyword evidence="1" id="KW-0479">Metal-binding</keyword>
<dbReference type="InterPro" id="IPR051610">
    <property type="entry name" value="GPI/OXD"/>
</dbReference>
<gene>
    <name evidence="3" type="ORF">COT66_01360</name>
</gene>
<dbReference type="PANTHER" id="PTHR35848:SF6">
    <property type="entry name" value="CUPIN TYPE-2 DOMAIN-CONTAINING PROTEIN"/>
    <property type="match status" value="1"/>
</dbReference>
<dbReference type="InterPro" id="IPR013096">
    <property type="entry name" value="Cupin_2"/>
</dbReference>
<evidence type="ECO:0000313" key="4">
    <source>
        <dbReference type="Proteomes" id="UP000231214"/>
    </source>
</evidence>
<dbReference type="InterPro" id="IPR011051">
    <property type="entry name" value="RmlC_Cupin_sf"/>
</dbReference>
<reference evidence="4" key="1">
    <citation type="submission" date="2017-09" db="EMBL/GenBank/DDBJ databases">
        <title>Depth-based differentiation of microbial function through sediment-hosted aquifers and enrichment of novel symbionts in the deep terrestrial subsurface.</title>
        <authorList>
            <person name="Probst A.J."/>
            <person name="Ladd B."/>
            <person name="Jarett J.K."/>
            <person name="Geller-Mcgrath D.E."/>
            <person name="Sieber C.M.K."/>
            <person name="Emerson J.B."/>
            <person name="Anantharaman K."/>
            <person name="Thomas B.C."/>
            <person name="Malmstrom R."/>
            <person name="Stieglmeier M."/>
            <person name="Klingl A."/>
            <person name="Woyke T."/>
            <person name="Ryan C.M."/>
            <person name="Banfield J.F."/>
        </authorList>
    </citation>
    <scope>NUCLEOTIDE SEQUENCE [LARGE SCALE GENOMIC DNA]</scope>
</reference>
<evidence type="ECO:0000256" key="1">
    <source>
        <dbReference type="ARBA" id="ARBA00022723"/>
    </source>
</evidence>
<dbReference type="PANTHER" id="PTHR35848">
    <property type="entry name" value="OXALATE-BINDING PROTEIN"/>
    <property type="match status" value="1"/>
</dbReference>
<dbReference type="EMBL" id="PEZK01000021">
    <property type="protein sequence ID" value="PIU02211.1"/>
    <property type="molecule type" value="Genomic_DNA"/>
</dbReference>
<evidence type="ECO:0000259" key="2">
    <source>
        <dbReference type="Pfam" id="PF07883"/>
    </source>
</evidence>